<accession>A0A9W6YPY3</accession>
<dbReference type="CDD" id="cd00073">
    <property type="entry name" value="H15"/>
    <property type="match status" value="1"/>
</dbReference>
<dbReference type="InterPro" id="IPR036390">
    <property type="entry name" value="WH_DNA-bd_sf"/>
</dbReference>
<keyword evidence="3" id="KW-0158">Chromosome</keyword>
<gene>
    <name evidence="6" type="ORF">Amon01_000256500</name>
</gene>
<dbReference type="InterPro" id="IPR036388">
    <property type="entry name" value="WH-like_DNA-bd_sf"/>
</dbReference>
<comment type="caution">
    <text evidence="6">The sequence shown here is derived from an EMBL/GenBank/DDBJ whole genome shotgun (WGS) entry which is preliminary data.</text>
</comment>
<feature type="compositionally biased region" description="Basic residues" evidence="4">
    <location>
        <begin position="164"/>
        <end position="175"/>
    </location>
</feature>
<dbReference type="Pfam" id="PF00538">
    <property type="entry name" value="Linker_histone"/>
    <property type="match status" value="1"/>
</dbReference>
<evidence type="ECO:0000313" key="6">
    <source>
        <dbReference type="EMBL" id="GMG22249.1"/>
    </source>
</evidence>
<dbReference type="GO" id="GO:0006334">
    <property type="term" value="P:nucleosome assembly"/>
    <property type="evidence" value="ECO:0007669"/>
    <property type="project" value="InterPro"/>
</dbReference>
<dbReference type="AlphaFoldDB" id="A0A9W6YPY3"/>
<reference evidence="6" key="1">
    <citation type="submission" date="2023-04" db="EMBL/GenBank/DDBJ databases">
        <title>Ambrosiozyma monospora NBRC 1965.</title>
        <authorList>
            <person name="Ichikawa N."/>
            <person name="Sato H."/>
            <person name="Tonouchi N."/>
        </authorList>
    </citation>
    <scope>NUCLEOTIDE SEQUENCE</scope>
    <source>
        <strain evidence="6">NBRC 1965</strain>
    </source>
</reference>
<keyword evidence="2 3" id="KW-0238">DNA-binding</keyword>
<evidence type="ECO:0000259" key="5">
    <source>
        <dbReference type="PROSITE" id="PS51504"/>
    </source>
</evidence>
<feature type="domain" description="H15" evidence="5">
    <location>
        <begin position="7"/>
        <end position="79"/>
    </location>
</feature>
<dbReference type="GO" id="GO:0030527">
    <property type="term" value="F:structural constituent of chromatin"/>
    <property type="evidence" value="ECO:0007669"/>
    <property type="project" value="InterPro"/>
</dbReference>
<evidence type="ECO:0000256" key="3">
    <source>
        <dbReference type="RuleBase" id="RU003894"/>
    </source>
</evidence>
<dbReference type="InterPro" id="IPR005819">
    <property type="entry name" value="H1/H5"/>
</dbReference>
<dbReference type="Gene3D" id="1.10.10.10">
    <property type="entry name" value="Winged helix-like DNA-binding domain superfamily/Winged helix DNA-binding domain"/>
    <property type="match status" value="1"/>
</dbReference>
<feature type="compositionally biased region" description="Low complexity" evidence="4">
    <location>
        <begin position="150"/>
        <end position="163"/>
    </location>
</feature>
<dbReference type="GO" id="GO:0003677">
    <property type="term" value="F:DNA binding"/>
    <property type="evidence" value="ECO:0007669"/>
    <property type="project" value="UniProtKB-KW"/>
</dbReference>
<evidence type="ECO:0000256" key="2">
    <source>
        <dbReference type="ARBA" id="ARBA00023125"/>
    </source>
</evidence>
<keyword evidence="3" id="KW-0539">Nucleus</keyword>
<feature type="compositionally biased region" description="Low complexity" evidence="4">
    <location>
        <begin position="107"/>
        <end position="142"/>
    </location>
</feature>
<dbReference type="InterPro" id="IPR005818">
    <property type="entry name" value="Histone_H1/H5_H15"/>
</dbReference>
<dbReference type="SUPFAM" id="SSF46785">
    <property type="entry name" value="Winged helix' DNA-binding domain"/>
    <property type="match status" value="1"/>
</dbReference>
<comment type="similarity">
    <text evidence="3">Belongs to the histone H1/H5 family.</text>
</comment>
<dbReference type="GO" id="GO:0005634">
    <property type="term" value="C:nucleus"/>
    <property type="evidence" value="ECO:0007669"/>
    <property type="project" value="UniProtKB-SubCell"/>
</dbReference>
<dbReference type="PROSITE" id="PS51504">
    <property type="entry name" value="H15"/>
    <property type="match status" value="1"/>
</dbReference>
<sequence length="175" mass="18177">MAETKTVKKSYKDLIIGAIQTLKERNGSSRQAVKKYIQANADVNGSNFDGQFNLAIKRGVAAGYFVQPKGPSGPIKLDKSHKTFVDATKAKKAAAKKAAAPKKAPKKAVGTKPATAKKAAPKKAATTTATATATKKTTTTKAAPKKAAPKKAAATKKATTTKAAPKKKATASKKK</sequence>
<comment type="subcellular location">
    <subcellularLocation>
        <location evidence="3">Nucleus</location>
    </subcellularLocation>
</comment>
<feature type="region of interest" description="Disordered" evidence="4">
    <location>
        <begin position="92"/>
        <end position="175"/>
    </location>
</feature>
<dbReference type="Proteomes" id="UP001165063">
    <property type="component" value="Unassembled WGS sequence"/>
</dbReference>
<keyword evidence="7" id="KW-1185">Reference proteome</keyword>
<dbReference type="OrthoDB" id="1110759at2759"/>
<name>A0A9W6YPY3_AMBMO</name>
<evidence type="ECO:0000313" key="7">
    <source>
        <dbReference type="Proteomes" id="UP001165063"/>
    </source>
</evidence>
<feature type="compositionally biased region" description="Basic residues" evidence="4">
    <location>
        <begin position="92"/>
        <end position="106"/>
    </location>
</feature>
<proteinExistence type="inferred from homology"/>
<protein>
    <recommendedName>
        <fullName evidence="1">Histone H1</fullName>
    </recommendedName>
</protein>
<dbReference type="SMART" id="SM00526">
    <property type="entry name" value="H15"/>
    <property type="match status" value="1"/>
</dbReference>
<evidence type="ECO:0000256" key="4">
    <source>
        <dbReference type="SAM" id="MobiDB-lite"/>
    </source>
</evidence>
<dbReference type="GO" id="GO:0000786">
    <property type="term" value="C:nucleosome"/>
    <property type="evidence" value="ECO:0007669"/>
    <property type="project" value="InterPro"/>
</dbReference>
<dbReference type="PRINTS" id="PR00624">
    <property type="entry name" value="HISTONEH5"/>
</dbReference>
<dbReference type="EMBL" id="BSXU01000954">
    <property type="protein sequence ID" value="GMG22249.1"/>
    <property type="molecule type" value="Genomic_DNA"/>
</dbReference>
<organism evidence="6 7">
    <name type="scientific">Ambrosiozyma monospora</name>
    <name type="common">Yeast</name>
    <name type="synonym">Endomycopsis monosporus</name>
    <dbReference type="NCBI Taxonomy" id="43982"/>
    <lineage>
        <taxon>Eukaryota</taxon>
        <taxon>Fungi</taxon>
        <taxon>Dikarya</taxon>
        <taxon>Ascomycota</taxon>
        <taxon>Saccharomycotina</taxon>
        <taxon>Pichiomycetes</taxon>
        <taxon>Pichiales</taxon>
        <taxon>Pichiaceae</taxon>
        <taxon>Ambrosiozyma</taxon>
    </lineage>
</organism>
<evidence type="ECO:0000256" key="1">
    <source>
        <dbReference type="ARBA" id="ARBA00020833"/>
    </source>
</evidence>